<evidence type="ECO:0000313" key="3">
    <source>
        <dbReference type="Proteomes" id="UP000194153"/>
    </source>
</evidence>
<sequence length="44" mass="4977">MIGAAASAALALHRSIIMLSTTRIFLIFPPQKRFQLNRYKSNTK</sequence>
<proteinExistence type="predicted"/>
<keyword evidence="3" id="KW-1185">Reference proteome</keyword>
<name>A0ABQ0MGV9_9BACT</name>
<organism evidence="2 3">
    <name type="scientific">Geoanaerobacter pelophilus</name>
    <dbReference type="NCBI Taxonomy" id="60036"/>
    <lineage>
        <taxon>Bacteria</taxon>
        <taxon>Pseudomonadati</taxon>
        <taxon>Thermodesulfobacteriota</taxon>
        <taxon>Desulfuromonadia</taxon>
        <taxon>Geobacterales</taxon>
        <taxon>Geobacteraceae</taxon>
        <taxon>Geoanaerobacter</taxon>
    </lineage>
</organism>
<gene>
    <name evidence="2" type="ORF">GPEL0_01r1652</name>
</gene>
<keyword evidence="1" id="KW-1133">Transmembrane helix</keyword>
<evidence type="ECO:0000313" key="2">
    <source>
        <dbReference type="EMBL" id="GAW66336.1"/>
    </source>
</evidence>
<accession>A0ABQ0MGV9</accession>
<reference evidence="3" key="1">
    <citation type="submission" date="2017-05" db="EMBL/GenBank/DDBJ databases">
        <title>Draft genome sequence of Geobacter pelophilus, a iron(III)-reducing bacteria.</title>
        <authorList>
            <person name="Aoyagi T."/>
            <person name="Koike H."/>
            <person name="Morita T."/>
            <person name="Sato Y."/>
            <person name="Habe H."/>
            <person name="Hori T."/>
        </authorList>
    </citation>
    <scope>NUCLEOTIDE SEQUENCE [LARGE SCALE GENOMIC DNA]</scope>
    <source>
        <strain evidence="3">Drf2</strain>
    </source>
</reference>
<evidence type="ECO:0000256" key="1">
    <source>
        <dbReference type="SAM" id="Phobius"/>
    </source>
</evidence>
<feature type="transmembrane region" description="Helical" evidence="1">
    <location>
        <begin position="6"/>
        <end position="28"/>
    </location>
</feature>
<comment type="caution">
    <text evidence="2">The sequence shown here is derived from an EMBL/GenBank/DDBJ whole genome shotgun (WGS) entry which is preliminary data.</text>
</comment>
<protein>
    <submittedName>
        <fullName evidence="2">Uncharacterized protein</fullName>
    </submittedName>
</protein>
<keyword evidence="1" id="KW-0812">Transmembrane</keyword>
<dbReference type="Proteomes" id="UP000194153">
    <property type="component" value="Unassembled WGS sequence"/>
</dbReference>
<keyword evidence="1" id="KW-0472">Membrane</keyword>
<dbReference type="EMBL" id="BDQG01000001">
    <property type="protein sequence ID" value="GAW66336.1"/>
    <property type="molecule type" value="Genomic_DNA"/>
</dbReference>